<keyword evidence="1" id="KW-0732">Signal</keyword>
<evidence type="ECO:0000256" key="1">
    <source>
        <dbReference type="SAM" id="SignalP"/>
    </source>
</evidence>
<proteinExistence type="predicted"/>
<reference evidence="2" key="1">
    <citation type="submission" date="2020-08" db="EMBL/GenBank/DDBJ databases">
        <title>Multicomponent nature underlies the extraordinary mechanical properties of spider dragline silk.</title>
        <authorList>
            <person name="Kono N."/>
            <person name="Nakamura H."/>
            <person name="Mori M."/>
            <person name="Yoshida Y."/>
            <person name="Ohtoshi R."/>
            <person name="Malay A.D."/>
            <person name="Moran D.A.P."/>
            <person name="Tomita M."/>
            <person name="Numata K."/>
            <person name="Arakawa K."/>
        </authorList>
    </citation>
    <scope>NUCLEOTIDE SEQUENCE</scope>
</reference>
<dbReference type="AlphaFoldDB" id="A0A8X6WMU5"/>
<organism evidence="2 3">
    <name type="scientific">Trichonephila inaurata madagascariensis</name>
    <dbReference type="NCBI Taxonomy" id="2747483"/>
    <lineage>
        <taxon>Eukaryota</taxon>
        <taxon>Metazoa</taxon>
        <taxon>Ecdysozoa</taxon>
        <taxon>Arthropoda</taxon>
        <taxon>Chelicerata</taxon>
        <taxon>Arachnida</taxon>
        <taxon>Araneae</taxon>
        <taxon>Araneomorphae</taxon>
        <taxon>Entelegynae</taxon>
        <taxon>Araneoidea</taxon>
        <taxon>Nephilidae</taxon>
        <taxon>Trichonephila</taxon>
        <taxon>Trichonephila inaurata</taxon>
    </lineage>
</organism>
<protein>
    <submittedName>
        <fullName evidence="2">Uncharacterized protein</fullName>
    </submittedName>
</protein>
<dbReference type="EMBL" id="BMAV01000146">
    <property type="protein sequence ID" value="GFY37139.1"/>
    <property type="molecule type" value="Genomic_DNA"/>
</dbReference>
<accession>A0A8X6WMU5</accession>
<comment type="caution">
    <text evidence="2">The sequence shown here is derived from an EMBL/GenBank/DDBJ whole genome shotgun (WGS) entry which is preliminary data.</text>
</comment>
<feature type="chain" id="PRO_5036457198" evidence="1">
    <location>
        <begin position="20"/>
        <end position="149"/>
    </location>
</feature>
<gene>
    <name evidence="2" type="ORF">TNIN_199511</name>
</gene>
<keyword evidence="3" id="KW-1185">Reference proteome</keyword>
<evidence type="ECO:0000313" key="2">
    <source>
        <dbReference type="EMBL" id="GFY37139.1"/>
    </source>
</evidence>
<feature type="signal peptide" evidence="1">
    <location>
        <begin position="1"/>
        <end position="19"/>
    </location>
</feature>
<dbReference type="Proteomes" id="UP000886998">
    <property type="component" value="Unassembled WGS sequence"/>
</dbReference>
<sequence>MHRLYSIVAFLLCLSTLHGGYLPTEKVFSYVFSQLTKHKVSKPNILNVLCPKVSCYDITFKPCHDTSKCEEDILQKQNRSDVIIHSVFKGLLLQGALNVTETMESGAIEVLAEIVPSVRRPIKTKNHPVIISMKYDMLPFFNKIDLLKI</sequence>
<evidence type="ECO:0000313" key="3">
    <source>
        <dbReference type="Proteomes" id="UP000886998"/>
    </source>
</evidence>
<name>A0A8X6WMU5_9ARAC</name>